<protein>
    <submittedName>
        <fullName evidence="1">Uncharacterized protein</fullName>
    </submittedName>
</protein>
<reference evidence="2" key="1">
    <citation type="journal article" date="2014" name="Nat. Genet.">
        <title>Genome of the human hookworm Necator americanus.</title>
        <authorList>
            <person name="Tang Y.T."/>
            <person name="Gao X."/>
            <person name="Rosa B.A."/>
            <person name="Abubucker S."/>
            <person name="Hallsworth-Pepin K."/>
            <person name="Martin J."/>
            <person name="Tyagi R."/>
            <person name="Heizer E."/>
            <person name="Zhang X."/>
            <person name="Bhonagiri-Palsikar V."/>
            <person name="Minx P."/>
            <person name="Warren W.C."/>
            <person name="Wang Q."/>
            <person name="Zhan B."/>
            <person name="Hotez P.J."/>
            <person name="Sternberg P.W."/>
            <person name="Dougall A."/>
            <person name="Gaze S.T."/>
            <person name="Mulvenna J."/>
            <person name="Sotillo J."/>
            <person name="Ranganathan S."/>
            <person name="Rabelo E.M."/>
            <person name="Wilson R.K."/>
            <person name="Felgner P.L."/>
            <person name="Bethony J."/>
            <person name="Hawdon J.M."/>
            <person name="Gasser R.B."/>
            <person name="Loukas A."/>
            <person name="Mitreva M."/>
        </authorList>
    </citation>
    <scope>NUCLEOTIDE SEQUENCE [LARGE SCALE GENOMIC DNA]</scope>
</reference>
<dbReference type="AlphaFoldDB" id="W2T750"/>
<organism evidence="1 2">
    <name type="scientific">Necator americanus</name>
    <name type="common">Human hookworm</name>
    <dbReference type="NCBI Taxonomy" id="51031"/>
    <lineage>
        <taxon>Eukaryota</taxon>
        <taxon>Metazoa</taxon>
        <taxon>Ecdysozoa</taxon>
        <taxon>Nematoda</taxon>
        <taxon>Chromadorea</taxon>
        <taxon>Rhabditida</taxon>
        <taxon>Rhabditina</taxon>
        <taxon>Rhabditomorpha</taxon>
        <taxon>Strongyloidea</taxon>
        <taxon>Ancylostomatidae</taxon>
        <taxon>Bunostominae</taxon>
        <taxon>Necator</taxon>
    </lineage>
</organism>
<dbReference type="KEGG" id="nai:NECAME_00522"/>
<dbReference type="Proteomes" id="UP000053676">
    <property type="component" value="Unassembled WGS sequence"/>
</dbReference>
<sequence>MDGYIGCVQFVKRNGGAPYPVSVPLVGPAPAPLPAAAPMAAPAPPPLPAVAPMAAPAPAPYAAPAPIPSLSSGPQIIRAPVIIASPAGVGTAGVSGGVAEGVTYGGGLGPAPLPPFVPSKTSYTGGFAPPRLPLCSEVDMSQQGTVVGVDCENLGPSMVGTLPLNEGSFRFLVAIITNKY</sequence>
<gene>
    <name evidence="1" type="ORF">NECAME_00522</name>
</gene>
<accession>W2T750</accession>
<dbReference type="EMBL" id="KI660200">
    <property type="protein sequence ID" value="ETN76996.1"/>
    <property type="molecule type" value="Genomic_DNA"/>
</dbReference>
<name>W2T750_NECAM</name>
<proteinExistence type="predicted"/>
<evidence type="ECO:0000313" key="2">
    <source>
        <dbReference type="Proteomes" id="UP000053676"/>
    </source>
</evidence>
<keyword evidence="2" id="KW-1185">Reference proteome</keyword>
<evidence type="ECO:0000313" key="1">
    <source>
        <dbReference type="EMBL" id="ETN76996.1"/>
    </source>
</evidence>